<dbReference type="PANTHER" id="PTHR47572:SF4">
    <property type="entry name" value="LACTONASE DRP35"/>
    <property type="match status" value="1"/>
</dbReference>
<dbReference type="PANTHER" id="PTHR47572">
    <property type="entry name" value="LIPOPROTEIN-RELATED"/>
    <property type="match status" value="1"/>
</dbReference>
<keyword evidence="1" id="KW-0378">Hydrolase</keyword>
<evidence type="ECO:0000313" key="3">
    <source>
        <dbReference type="EMBL" id="GAJ18316.1"/>
    </source>
</evidence>
<dbReference type="Gene3D" id="2.120.10.30">
    <property type="entry name" value="TolB, C-terminal domain"/>
    <property type="match status" value="1"/>
</dbReference>
<gene>
    <name evidence="3" type="ORF">S12H4_61146</name>
</gene>
<dbReference type="AlphaFoldDB" id="X1VPB8"/>
<comment type="caution">
    <text evidence="3">The sequence shown here is derived from an EMBL/GenBank/DDBJ whole genome shotgun (WGS) entry which is preliminary data.</text>
</comment>
<accession>X1VPB8</accession>
<sequence length="123" mass="13829">GILLSPDGKTLYVNNTYDDEEWWNVDSDKDNFVWAYDVNENGTVSNGRKFAELYMTPEVLNRKGKTSGADGMTIDELGNIYVATYMGLQIFNKKGEFIGIINLPVFPVSCCFGDEDMKTIYAT</sequence>
<proteinExistence type="predicted"/>
<feature type="non-terminal residue" evidence="3">
    <location>
        <position position="1"/>
    </location>
</feature>
<name>X1VPB8_9ZZZZ</name>
<reference evidence="3" key="1">
    <citation type="journal article" date="2014" name="Front. Microbiol.">
        <title>High frequency of phylogenetically diverse reductive dehalogenase-homologous genes in deep subseafloor sedimentary metagenomes.</title>
        <authorList>
            <person name="Kawai M."/>
            <person name="Futagami T."/>
            <person name="Toyoda A."/>
            <person name="Takaki Y."/>
            <person name="Nishi S."/>
            <person name="Hori S."/>
            <person name="Arai W."/>
            <person name="Tsubouchi T."/>
            <person name="Morono Y."/>
            <person name="Uchiyama I."/>
            <person name="Ito T."/>
            <person name="Fujiyama A."/>
            <person name="Inagaki F."/>
            <person name="Takami H."/>
        </authorList>
    </citation>
    <scope>NUCLEOTIDE SEQUENCE</scope>
    <source>
        <strain evidence="3">Expedition CK06-06</strain>
    </source>
</reference>
<dbReference type="InterPro" id="IPR051262">
    <property type="entry name" value="SMP-30/CGR1_Lactonase"/>
</dbReference>
<dbReference type="EMBL" id="BARW01040485">
    <property type="protein sequence ID" value="GAJ18316.1"/>
    <property type="molecule type" value="Genomic_DNA"/>
</dbReference>
<evidence type="ECO:0000259" key="2">
    <source>
        <dbReference type="Pfam" id="PF08450"/>
    </source>
</evidence>
<organism evidence="3">
    <name type="scientific">marine sediment metagenome</name>
    <dbReference type="NCBI Taxonomy" id="412755"/>
    <lineage>
        <taxon>unclassified sequences</taxon>
        <taxon>metagenomes</taxon>
        <taxon>ecological metagenomes</taxon>
    </lineage>
</organism>
<dbReference type="InterPro" id="IPR011042">
    <property type="entry name" value="6-blade_b-propeller_TolB-like"/>
</dbReference>
<protein>
    <recommendedName>
        <fullName evidence="2">SMP-30/Gluconolactonase/LRE-like region domain-containing protein</fullName>
    </recommendedName>
</protein>
<dbReference type="InterPro" id="IPR013658">
    <property type="entry name" value="SGL"/>
</dbReference>
<dbReference type="SUPFAM" id="SSF63829">
    <property type="entry name" value="Calcium-dependent phosphotriesterase"/>
    <property type="match status" value="1"/>
</dbReference>
<evidence type="ECO:0000256" key="1">
    <source>
        <dbReference type="ARBA" id="ARBA00022801"/>
    </source>
</evidence>
<dbReference type="Pfam" id="PF08450">
    <property type="entry name" value="SGL"/>
    <property type="match status" value="1"/>
</dbReference>
<dbReference type="GO" id="GO:0016787">
    <property type="term" value="F:hydrolase activity"/>
    <property type="evidence" value="ECO:0007669"/>
    <property type="project" value="UniProtKB-KW"/>
</dbReference>
<feature type="non-terminal residue" evidence="3">
    <location>
        <position position="123"/>
    </location>
</feature>
<feature type="domain" description="SMP-30/Gluconolactonase/LRE-like region" evidence="2">
    <location>
        <begin position="1"/>
        <end position="123"/>
    </location>
</feature>